<dbReference type="InterPro" id="IPR013253">
    <property type="entry name" value="Spc7_domain"/>
</dbReference>
<proteinExistence type="predicted"/>
<reference evidence="4" key="1">
    <citation type="journal article" date="2023" name="Mol. Phylogenet. Evol.">
        <title>Genome-scale phylogeny and comparative genomics of the fungal order Sordariales.</title>
        <authorList>
            <person name="Hensen N."/>
            <person name="Bonometti L."/>
            <person name="Westerberg I."/>
            <person name="Brannstrom I.O."/>
            <person name="Guillou S."/>
            <person name="Cros-Aarteil S."/>
            <person name="Calhoun S."/>
            <person name="Haridas S."/>
            <person name="Kuo A."/>
            <person name="Mondo S."/>
            <person name="Pangilinan J."/>
            <person name="Riley R."/>
            <person name="LaButti K."/>
            <person name="Andreopoulos B."/>
            <person name="Lipzen A."/>
            <person name="Chen C."/>
            <person name="Yan M."/>
            <person name="Daum C."/>
            <person name="Ng V."/>
            <person name="Clum A."/>
            <person name="Steindorff A."/>
            <person name="Ohm R.A."/>
            <person name="Martin F."/>
            <person name="Silar P."/>
            <person name="Natvig D.O."/>
            <person name="Lalanne C."/>
            <person name="Gautier V."/>
            <person name="Ament-Velasquez S.L."/>
            <person name="Kruys A."/>
            <person name="Hutchinson M.I."/>
            <person name="Powell A.J."/>
            <person name="Barry K."/>
            <person name="Miller A.N."/>
            <person name="Grigoriev I.V."/>
            <person name="Debuchy R."/>
            <person name="Gladieux P."/>
            <person name="Hiltunen Thoren M."/>
            <person name="Johannesson H."/>
        </authorList>
    </citation>
    <scope>NUCLEOTIDE SEQUENCE</scope>
    <source>
        <strain evidence="4">CBS 958.72</strain>
    </source>
</reference>
<feature type="compositionally biased region" description="Basic and acidic residues" evidence="2">
    <location>
        <begin position="131"/>
        <end position="161"/>
    </location>
</feature>
<feature type="compositionally biased region" description="Low complexity" evidence="2">
    <location>
        <begin position="317"/>
        <end position="330"/>
    </location>
</feature>
<evidence type="ECO:0000313" key="5">
    <source>
        <dbReference type="Proteomes" id="UP001287356"/>
    </source>
</evidence>
<feature type="compositionally biased region" description="Polar residues" evidence="2">
    <location>
        <begin position="904"/>
        <end position="917"/>
    </location>
</feature>
<feature type="domain" description="Spc7 kinetochore protein" evidence="3">
    <location>
        <begin position="975"/>
        <end position="1270"/>
    </location>
</feature>
<gene>
    <name evidence="4" type="ORF">B0T24DRAFT_641337</name>
</gene>
<feature type="compositionally biased region" description="Low complexity" evidence="2">
    <location>
        <begin position="201"/>
        <end position="214"/>
    </location>
</feature>
<organism evidence="4 5">
    <name type="scientific">Lasiosphaeria ovina</name>
    <dbReference type="NCBI Taxonomy" id="92902"/>
    <lineage>
        <taxon>Eukaryota</taxon>
        <taxon>Fungi</taxon>
        <taxon>Dikarya</taxon>
        <taxon>Ascomycota</taxon>
        <taxon>Pezizomycotina</taxon>
        <taxon>Sordariomycetes</taxon>
        <taxon>Sordariomycetidae</taxon>
        <taxon>Sordariales</taxon>
        <taxon>Lasiosphaeriaceae</taxon>
        <taxon>Lasiosphaeria</taxon>
    </lineage>
</organism>
<evidence type="ECO:0000313" key="4">
    <source>
        <dbReference type="EMBL" id="KAK3362163.1"/>
    </source>
</evidence>
<protein>
    <recommendedName>
        <fullName evidence="3">Spc7 kinetochore protein domain-containing protein</fullName>
    </recommendedName>
</protein>
<reference evidence="4" key="2">
    <citation type="submission" date="2023-06" db="EMBL/GenBank/DDBJ databases">
        <authorList>
            <consortium name="Lawrence Berkeley National Laboratory"/>
            <person name="Haridas S."/>
            <person name="Hensen N."/>
            <person name="Bonometti L."/>
            <person name="Westerberg I."/>
            <person name="Brannstrom I.O."/>
            <person name="Guillou S."/>
            <person name="Cros-Aarteil S."/>
            <person name="Calhoun S."/>
            <person name="Kuo A."/>
            <person name="Mondo S."/>
            <person name="Pangilinan J."/>
            <person name="Riley R."/>
            <person name="Labutti K."/>
            <person name="Andreopoulos B."/>
            <person name="Lipzen A."/>
            <person name="Chen C."/>
            <person name="Yanf M."/>
            <person name="Daum C."/>
            <person name="Ng V."/>
            <person name="Clum A."/>
            <person name="Steindorff A."/>
            <person name="Ohm R."/>
            <person name="Martin F."/>
            <person name="Silar P."/>
            <person name="Natvig D."/>
            <person name="Lalanne C."/>
            <person name="Gautier V."/>
            <person name="Ament-Velasquez S.L."/>
            <person name="Kruys A."/>
            <person name="Hutchinson M.I."/>
            <person name="Powell A.J."/>
            <person name="Barry K."/>
            <person name="Miller A.N."/>
            <person name="Grigoriev I.V."/>
            <person name="Debuchy R."/>
            <person name="Gladieux P."/>
            <person name="Thoren M.H."/>
            <person name="Johannesson H."/>
        </authorList>
    </citation>
    <scope>NUCLEOTIDE SEQUENCE</scope>
    <source>
        <strain evidence="4">CBS 958.72</strain>
    </source>
</reference>
<name>A0AAE0JUU6_9PEZI</name>
<sequence length="1270" mass="138742">MPSQAEATLPATRRARKSIGGRSPTRKSADRENATVDLGSAMAAASRKKSSRSKSMGPGGLDILKQGAGNRRVSLAAPSKPPPRSILKPTIPLLPEIPPHKPKQSNAPKTSTHPLDSGENDGAGAGTKVALRTEEEQQAAAREREERERAVMEKEVNDRREARRKSLANRRVSFAAEATLHTFHEIEYMQDSTTSTDSTHRASSVAAPSPASRPQEQSGPDASEPQSPPQEHVEEKVPESPADQRELHQRKRRRSSGAATSNFEDADDDNTITSTVYDSDFEHVDDVASIHGEEMTDSSEDSDEEDGSLMTVEAEEMTSASVASMASARSGFSMDSSGDLDENLRLAARMAATQRADGDEEEEVIAGFAGWGKKNPVHAEVTREVGEVNAPSPVRNSSPTAEDQGSDTEMEMEMDVDMDMTNAVGGILRSNTSPDQDQEMDMDMDTSMDVTKALGGIIQKPAAQTRRKSIRTRFQPETSEDVTSFGEQTMEFTAAIGAIQHGRVSDGSQFDTDGNEDMSMELTTAIGGLLPGSIFQSSAQEGRRRTIAAQNEADLLEPATQIRKVTEAEAEEEVGVDETFGMDMTMAVGGIIKAAAPTPEARSAAKKIMAQEADAPDHSVTASTEINSSPKRRASLVVGENGSPERAPFQGKGLRRSPPCATLPGARSVADASSSPIRTPSPRRSPMRSTPSPLKTPPAMIGSRSNSPRRQSSGKAKTTPHSPSKSRLFHQDPNTGLNTPRVVLTPQGRRLSGLGVDRSGLGSPRVTEIFDRRTSLGDAATSFISSHANNTRRAVAFADPRAMEAEIDMDRLDEEEKEDGRKILQREAEGPQDEGDATLNLREMIQGLSPKKPVLRGRKSLHVGSAKGLLGKRPAELDDDDDSENQDGVKRLKGHQGSPVKNVRLQSPPSKAETTTGRKTRAGLRSTAPADANTITPTYAGSPSRATTPRSQGRFRNVDDEPTNTVDFGHTAHVPEAEGDEEDDGERIHLQDFLNMTSIRFMELNTTKRRHTIAPSAPRDSNASSDGKEDVSLESCVVAGACTVPMLELYQHSCHELKKYISEGRRIVREIETETFEENPPLFREYMSATPEVRVLMDNQFKNVKTHARLLSKAMWYEWRMKLQDGLREGLLKISEGMDNDERLLAKQQELLSSVLPDMVKRFEALEREHEDLEAAARELADCDPDELEAARADLISAEKSIAEKTKRIEELRRDLEESEKGIDTLTKQKQQCVEEIKEADKIREECRGWSSTEISKLKGKYTAGDTPRL</sequence>
<dbReference type="GO" id="GO:0034501">
    <property type="term" value="P:protein localization to kinetochore"/>
    <property type="evidence" value="ECO:0007669"/>
    <property type="project" value="TreeGrafter"/>
</dbReference>
<feature type="compositionally biased region" description="Polar residues" evidence="2">
    <location>
        <begin position="394"/>
        <end position="403"/>
    </location>
</feature>
<accession>A0AAE0JUU6</accession>
<keyword evidence="1" id="KW-0175">Coiled coil</keyword>
<dbReference type="PANTHER" id="PTHR28260:SF1">
    <property type="entry name" value="SPINDLE POLE BODY COMPONENT SPC105"/>
    <property type="match status" value="1"/>
</dbReference>
<feature type="region of interest" description="Disordered" evidence="2">
    <location>
        <begin position="865"/>
        <end position="986"/>
    </location>
</feature>
<dbReference type="Pfam" id="PF18210">
    <property type="entry name" value="Knl1_RWD_C"/>
    <property type="match status" value="1"/>
</dbReference>
<evidence type="ECO:0000256" key="2">
    <source>
        <dbReference type="SAM" id="MobiDB-lite"/>
    </source>
</evidence>
<dbReference type="AlphaFoldDB" id="A0AAE0JUU6"/>
<dbReference type="Proteomes" id="UP001287356">
    <property type="component" value="Unassembled WGS sequence"/>
</dbReference>
<dbReference type="Pfam" id="PF08317">
    <property type="entry name" value="Spc7"/>
    <property type="match status" value="1"/>
</dbReference>
<dbReference type="GO" id="GO:0000776">
    <property type="term" value="C:kinetochore"/>
    <property type="evidence" value="ECO:0007669"/>
    <property type="project" value="TreeGrafter"/>
</dbReference>
<dbReference type="InterPro" id="IPR040850">
    <property type="entry name" value="Knl1_RWD_C"/>
</dbReference>
<evidence type="ECO:0000256" key="1">
    <source>
        <dbReference type="SAM" id="Coils"/>
    </source>
</evidence>
<feature type="coiled-coil region" evidence="1">
    <location>
        <begin position="1156"/>
        <end position="1246"/>
    </location>
</feature>
<feature type="region of interest" description="Disordered" evidence="2">
    <location>
        <begin position="610"/>
        <end position="763"/>
    </location>
</feature>
<feature type="region of interest" description="Disordered" evidence="2">
    <location>
        <begin position="1"/>
        <end position="337"/>
    </location>
</feature>
<dbReference type="GO" id="GO:0007094">
    <property type="term" value="P:mitotic spindle assembly checkpoint signaling"/>
    <property type="evidence" value="ECO:0007669"/>
    <property type="project" value="TreeGrafter"/>
</dbReference>
<feature type="compositionally biased region" description="Polar residues" evidence="2">
    <location>
        <begin position="933"/>
        <end position="951"/>
    </location>
</feature>
<feature type="compositionally biased region" description="Polar residues" evidence="2">
    <location>
        <begin position="104"/>
        <end position="114"/>
    </location>
</feature>
<feature type="compositionally biased region" description="Polar residues" evidence="2">
    <location>
        <begin position="703"/>
        <end position="725"/>
    </location>
</feature>
<feature type="compositionally biased region" description="Basic and acidic residues" evidence="2">
    <location>
        <begin position="280"/>
        <end position="294"/>
    </location>
</feature>
<feature type="region of interest" description="Disordered" evidence="2">
    <location>
        <begin position="461"/>
        <end position="483"/>
    </location>
</feature>
<keyword evidence="5" id="KW-1185">Reference proteome</keyword>
<dbReference type="PANTHER" id="PTHR28260">
    <property type="entry name" value="SPINDLE POLE BODY COMPONENT SPC105"/>
    <property type="match status" value="1"/>
</dbReference>
<feature type="compositionally biased region" description="Acidic residues" evidence="2">
    <location>
        <begin position="295"/>
        <end position="307"/>
    </location>
</feature>
<dbReference type="EMBL" id="JAULSN010000010">
    <property type="protein sequence ID" value="KAK3362163.1"/>
    <property type="molecule type" value="Genomic_DNA"/>
</dbReference>
<feature type="compositionally biased region" description="Basic and acidic residues" evidence="2">
    <location>
        <begin position="231"/>
        <end position="247"/>
    </location>
</feature>
<feature type="region of interest" description="Disordered" evidence="2">
    <location>
        <begin position="385"/>
        <end position="407"/>
    </location>
</feature>
<feature type="compositionally biased region" description="Low complexity" evidence="2">
    <location>
        <begin position="673"/>
        <end position="693"/>
    </location>
</feature>
<dbReference type="Pfam" id="PF15402">
    <property type="entry name" value="MELT_2"/>
    <property type="match status" value="5"/>
</dbReference>
<comment type="caution">
    <text evidence="4">The sequence shown here is derived from an EMBL/GenBank/DDBJ whole genome shotgun (WGS) entry which is preliminary data.</text>
</comment>
<dbReference type="SMART" id="SM00787">
    <property type="entry name" value="Spc7"/>
    <property type="match status" value="1"/>
</dbReference>
<feature type="compositionally biased region" description="Polar residues" evidence="2">
    <location>
        <begin position="620"/>
        <end position="629"/>
    </location>
</feature>
<dbReference type="GO" id="GO:1990758">
    <property type="term" value="P:mitotic sister chromatid biorientation"/>
    <property type="evidence" value="ECO:0007669"/>
    <property type="project" value="TreeGrafter"/>
</dbReference>
<dbReference type="SMART" id="SM01315">
    <property type="entry name" value="Spc7_N"/>
    <property type="match status" value="1"/>
</dbReference>
<dbReference type="InterPro" id="IPR033338">
    <property type="entry name" value="Spc105/Spc7"/>
</dbReference>
<evidence type="ECO:0000259" key="3">
    <source>
        <dbReference type="SMART" id="SM00787"/>
    </source>
</evidence>